<evidence type="ECO:0000256" key="5">
    <source>
        <dbReference type="ARBA" id="ARBA00022764"/>
    </source>
</evidence>
<dbReference type="InterPro" id="IPR036909">
    <property type="entry name" value="Cyt_c-like_dom_sf"/>
</dbReference>
<dbReference type="InterPro" id="IPR026259">
    <property type="entry name" value="MauG/Cytc_peroxidase"/>
</dbReference>
<evidence type="ECO:0000256" key="8">
    <source>
        <dbReference type="PROSITE-ProRule" id="PRU00433"/>
    </source>
</evidence>
<dbReference type="PROSITE" id="PS51007">
    <property type="entry name" value="CYTC"/>
    <property type="match status" value="1"/>
</dbReference>
<dbReference type="InterPro" id="IPR051395">
    <property type="entry name" value="Cytochrome_c_Peroxidase/MauG"/>
</dbReference>
<keyword evidence="6" id="KW-0560">Oxidoreductase</keyword>
<dbReference type="SUPFAM" id="SSF46626">
    <property type="entry name" value="Cytochrome c"/>
    <property type="match status" value="2"/>
</dbReference>
<gene>
    <name evidence="11" type="ORF">ACFQ2O_12735</name>
</gene>
<evidence type="ECO:0000313" key="11">
    <source>
        <dbReference type="EMBL" id="MFD1187073.1"/>
    </source>
</evidence>
<feature type="domain" description="Cytochrome c" evidence="10">
    <location>
        <begin position="213"/>
        <end position="344"/>
    </location>
</feature>
<evidence type="ECO:0000313" key="12">
    <source>
        <dbReference type="Proteomes" id="UP001597094"/>
    </source>
</evidence>
<dbReference type="Proteomes" id="UP001597094">
    <property type="component" value="Unassembled WGS sequence"/>
</dbReference>
<dbReference type="InterPro" id="IPR004852">
    <property type="entry name" value="Di-haem_cyt_c_peroxidsae"/>
</dbReference>
<dbReference type="PANTHER" id="PTHR30600">
    <property type="entry name" value="CYTOCHROME C PEROXIDASE-RELATED"/>
    <property type="match status" value="1"/>
</dbReference>
<dbReference type="PROSITE" id="PS51257">
    <property type="entry name" value="PROKAR_LIPOPROTEIN"/>
    <property type="match status" value="1"/>
</dbReference>
<sequence length="368" mass="40352">MICRTAILVAFTVLGLLLAGCEKNAQEAPTQQPVPLHLNVPANLASAVPSPERNPLTAEGVALGRALFYDPILSANNKVSCASCHQPDKAFSDGQALTTAGVTGKQLKRNVPAIINLAWQKSFFWDGGAKDIESLTFGPLTHADEMAQDLKELTKELQQHATYPQMFRQAFDSDSITSASITRALAQFQRTLISANARYDKYKRQEAGGALSDAELKGFVLFQQHCGSCHTSDFFTDQDYHNNGLDVLYSEDDERLAWGRGRISQQAGDIGKYKTPTLRNIALTAPYMHDGRFATLEQVLVHYRTGVKPSPSLAPQLQQPNGQFGLPITAAEQEKIILFLHTLTDEEFTQSKAFAKPAKASINPSLYP</sequence>
<accession>A0ABW3SR46</accession>
<evidence type="ECO:0000256" key="6">
    <source>
        <dbReference type="ARBA" id="ARBA00023002"/>
    </source>
</evidence>
<keyword evidence="12" id="KW-1185">Reference proteome</keyword>
<evidence type="ECO:0000256" key="4">
    <source>
        <dbReference type="ARBA" id="ARBA00022729"/>
    </source>
</evidence>
<keyword evidence="5" id="KW-0574">Periplasm</keyword>
<protein>
    <submittedName>
        <fullName evidence="11">Cytochrome-c peroxidase</fullName>
    </submittedName>
</protein>
<keyword evidence="2 8" id="KW-0349">Heme</keyword>
<keyword evidence="9" id="KW-0175">Coiled coil</keyword>
<reference evidence="12" key="1">
    <citation type="journal article" date="2019" name="Int. J. Syst. Evol. Microbiol.">
        <title>The Global Catalogue of Microorganisms (GCM) 10K type strain sequencing project: providing services to taxonomists for standard genome sequencing and annotation.</title>
        <authorList>
            <consortium name="The Broad Institute Genomics Platform"/>
            <consortium name="The Broad Institute Genome Sequencing Center for Infectious Disease"/>
            <person name="Wu L."/>
            <person name="Ma J."/>
        </authorList>
    </citation>
    <scope>NUCLEOTIDE SEQUENCE [LARGE SCALE GENOMIC DNA]</scope>
    <source>
        <strain evidence="12">JCM 31319</strain>
    </source>
</reference>
<feature type="coiled-coil region" evidence="9">
    <location>
        <begin position="143"/>
        <end position="205"/>
    </location>
</feature>
<keyword evidence="11" id="KW-0575">Peroxidase</keyword>
<dbReference type="Gene3D" id="1.10.760.10">
    <property type="entry name" value="Cytochrome c-like domain"/>
    <property type="match status" value="2"/>
</dbReference>
<dbReference type="RefSeq" id="WP_377528163.1">
    <property type="nucleotide sequence ID" value="NZ_JBHTLD010000113.1"/>
</dbReference>
<evidence type="ECO:0000256" key="9">
    <source>
        <dbReference type="SAM" id="Coils"/>
    </source>
</evidence>
<dbReference type="InterPro" id="IPR009056">
    <property type="entry name" value="Cyt_c-like_dom"/>
</dbReference>
<evidence type="ECO:0000256" key="1">
    <source>
        <dbReference type="ARBA" id="ARBA00004418"/>
    </source>
</evidence>
<keyword evidence="7 8" id="KW-0408">Iron</keyword>
<keyword evidence="4" id="KW-0732">Signal</keyword>
<evidence type="ECO:0000256" key="3">
    <source>
        <dbReference type="ARBA" id="ARBA00022723"/>
    </source>
</evidence>
<dbReference type="EMBL" id="JBHTLD010000113">
    <property type="protein sequence ID" value="MFD1187073.1"/>
    <property type="molecule type" value="Genomic_DNA"/>
</dbReference>
<dbReference type="GO" id="GO:0004601">
    <property type="term" value="F:peroxidase activity"/>
    <property type="evidence" value="ECO:0007669"/>
    <property type="project" value="UniProtKB-KW"/>
</dbReference>
<comment type="caution">
    <text evidence="11">The sequence shown here is derived from an EMBL/GenBank/DDBJ whole genome shotgun (WGS) entry which is preliminary data.</text>
</comment>
<evidence type="ECO:0000256" key="7">
    <source>
        <dbReference type="ARBA" id="ARBA00023004"/>
    </source>
</evidence>
<comment type="subcellular location">
    <subcellularLocation>
        <location evidence="1">Periplasm</location>
    </subcellularLocation>
</comment>
<evidence type="ECO:0000259" key="10">
    <source>
        <dbReference type="PROSITE" id="PS51007"/>
    </source>
</evidence>
<keyword evidence="3 8" id="KW-0479">Metal-binding</keyword>
<name>A0ABW3SR46_9BACT</name>
<dbReference type="PIRSF" id="PIRSF000294">
    <property type="entry name" value="Cytochrome-c_peroxidase"/>
    <property type="match status" value="1"/>
</dbReference>
<proteinExistence type="predicted"/>
<evidence type="ECO:0000256" key="2">
    <source>
        <dbReference type="ARBA" id="ARBA00022617"/>
    </source>
</evidence>
<organism evidence="11 12">
    <name type="scientific">Pontibacter rugosus</name>
    <dbReference type="NCBI Taxonomy" id="1745966"/>
    <lineage>
        <taxon>Bacteria</taxon>
        <taxon>Pseudomonadati</taxon>
        <taxon>Bacteroidota</taxon>
        <taxon>Cytophagia</taxon>
        <taxon>Cytophagales</taxon>
        <taxon>Hymenobacteraceae</taxon>
        <taxon>Pontibacter</taxon>
    </lineage>
</organism>
<dbReference type="Pfam" id="PF03150">
    <property type="entry name" value="CCP_MauG"/>
    <property type="match status" value="1"/>
</dbReference>